<keyword evidence="2" id="KW-0812">Transmembrane</keyword>
<dbReference type="AlphaFoldDB" id="A0A1H6L9H2"/>
<keyword evidence="2" id="KW-1133">Transmembrane helix</keyword>
<protein>
    <submittedName>
        <fullName evidence="3">Uncharacterized protein</fullName>
    </submittedName>
</protein>
<feature type="region of interest" description="Disordered" evidence="1">
    <location>
        <begin position="119"/>
        <end position="140"/>
    </location>
</feature>
<evidence type="ECO:0000256" key="2">
    <source>
        <dbReference type="SAM" id="Phobius"/>
    </source>
</evidence>
<dbReference type="RefSeq" id="WP_074718606.1">
    <property type="nucleotide sequence ID" value="NZ_FNWV01000014.1"/>
</dbReference>
<reference evidence="3 4" key="1">
    <citation type="submission" date="2016-10" db="EMBL/GenBank/DDBJ databases">
        <authorList>
            <person name="de Groot N.N."/>
        </authorList>
    </citation>
    <scope>NUCLEOTIDE SEQUENCE [LARGE SCALE GENOMIC DNA]</scope>
    <source>
        <strain evidence="3 4">YAD2003</strain>
    </source>
</reference>
<evidence type="ECO:0000313" key="3">
    <source>
        <dbReference type="EMBL" id="SEH81927.1"/>
    </source>
</evidence>
<dbReference type="Proteomes" id="UP000183190">
    <property type="component" value="Unassembled WGS sequence"/>
</dbReference>
<feature type="region of interest" description="Disordered" evidence="1">
    <location>
        <begin position="160"/>
        <end position="186"/>
    </location>
</feature>
<dbReference type="EMBL" id="FNWV01000014">
    <property type="protein sequence ID" value="SEH81927.1"/>
    <property type="molecule type" value="Genomic_DNA"/>
</dbReference>
<organism evidence="3 4">
    <name type="scientific">Ruminococcus flavefaciens</name>
    <dbReference type="NCBI Taxonomy" id="1265"/>
    <lineage>
        <taxon>Bacteria</taxon>
        <taxon>Bacillati</taxon>
        <taxon>Bacillota</taxon>
        <taxon>Clostridia</taxon>
        <taxon>Eubacteriales</taxon>
        <taxon>Oscillospiraceae</taxon>
        <taxon>Ruminococcus</taxon>
    </lineage>
</organism>
<evidence type="ECO:0000256" key="1">
    <source>
        <dbReference type="SAM" id="MobiDB-lite"/>
    </source>
</evidence>
<feature type="transmembrane region" description="Helical" evidence="2">
    <location>
        <begin position="67"/>
        <end position="85"/>
    </location>
</feature>
<feature type="compositionally biased region" description="Basic and acidic residues" evidence="1">
    <location>
        <begin position="128"/>
        <end position="137"/>
    </location>
</feature>
<gene>
    <name evidence="3" type="ORF">SAMN02910265_02879</name>
</gene>
<dbReference type="OrthoDB" id="9779098at2"/>
<accession>A0A1H6L9H2</accession>
<proteinExistence type="predicted"/>
<evidence type="ECO:0000313" key="4">
    <source>
        <dbReference type="Proteomes" id="UP000183190"/>
    </source>
</evidence>
<keyword evidence="2" id="KW-0472">Membrane</keyword>
<name>A0A1H6L9H2_RUMFL</name>
<sequence>MKKNISDILHRAGDKTIENIADNYTAADKKTAQRIYAKSLEKMNLSPENSETFVAERVSRSPVLRPILIVAACMFVVGGAVFGLLKMNAPSPKPYVEEPVVVATATTVTGTDTVTAEDADTTETTAVNEEKSEDTGTKKVQTTSTKADITVKMAGNAKTTDAAKTNTTKANASTKRTNKTTAKTATAAKTSVTSAVKTKSMTLAEIEEWEDKHWACLMVRERAILSGEISADSPRVTLAQVKQFIAESSNFDEIYRKIRTVQPYYDVNGGSGVNLIEYWVSGSRNDIVMVCPEGKTITHITCTDGDIYGNTAKTEELYTEKAVTKQPTVEKPEYAGVITTEEVLNIAKNSNYLKMEDFRKYCSYSNYYDNSHMKFKISDRDNWYLNISANYDGSIAVCSLVDNVGHNSVDIHVTQYQQVLDLVNDWTLTEAIIAAPTAGTITLDDVVRLHNEKGEDLDPSDFSPYLNRTFISNKSDVMKFRVINGATYRVSKENVVYLTLVPGYGRPLISAFLHNADMSLSTDILNTINPNGDYKTEFDLLMALNSEKPWFVE</sequence>